<evidence type="ECO:0000313" key="2">
    <source>
        <dbReference type="Proteomes" id="UP000821845"/>
    </source>
</evidence>
<comment type="caution">
    <text evidence="1">The sequence shown here is derived from an EMBL/GenBank/DDBJ whole genome shotgun (WGS) entry which is preliminary data.</text>
</comment>
<accession>A0ACB7THR4</accession>
<proteinExistence type="predicted"/>
<reference evidence="1" key="1">
    <citation type="submission" date="2020-05" db="EMBL/GenBank/DDBJ databases">
        <title>Large-scale comparative analyses of tick genomes elucidate their genetic diversity and vector capacities.</title>
        <authorList>
            <person name="Jia N."/>
            <person name="Wang J."/>
            <person name="Shi W."/>
            <person name="Du L."/>
            <person name="Sun Y."/>
            <person name="Zhan W."/>
            <person name="Jiang J."/>
            <person name="Wang Q."/>
            <person name="Zhang B."/>
            <person name="Ji P."/>
            <person name="Sakyi L.B."/>
            <person name="Cui X."/>
            <person name="Yuan T."/>
            <person name="Jiang B."/>
            <person name="Yang W."/>
            <person name="Lam T.T.-Y."/>
            <person name="Chang Q."/>
            <person name="Ding S."/>
            <person name="Wang X."/>
            <person name="Zhu J."/>
            <person name="Ruan X."/>
            <person name="Zhao L."/>
            <person name="Wei J."/>
            <person name="Que T."/>
            <person name="Du C."/>
            <person name="Cheng J."/>
            <person name="Dai P."/>
            <person name="Han X."/>
            <person name="Huang E."/>
            <person name="Gao Y."/>
            <person name="Liu J."/>
            <person name="Shao H."/>
            <person name="Ye R."/>
            <person name="Li L."/>
            <person name="Wei W."/>
            <person name="Wang X."/>
            <person name="Wang C."/>
            <person name="Yang T."/>
            <person name="Huo Q."/>
            <person name="Li W."/>
            <person name="Guo W."/>
            <person name="Chen H."/>
            <person name="Zhou L."/>
            <person name="Ni X."/>
            <person name="Tian J."/>
            <person name="Zhou Y."/>
            <person name="Sheng Y."/>
            <person name="Liu T."/>
            <person name="Pan Y."/>
            <person name="Xia L."/>
            <person name="Li J."/>
            <person name="Zhao F."/>
            <person name="Cao W."/>
        </authorList>
    </citation>
    <scope>NUCLEOTIDE SEQUENCE</scope>
    <source>
        <strain evidence="1">Hyas-2018</strain>
    </source>
</reference>
<protein>
    <submittedName>
        <fullName evidence="1">Uncharacterized protein</fullName>
    </submittedName>
</protein>
<organism evidence="1 2">
    <name type="scientific">Hyalomma asiaticum</name>
    <name type="common">Tick</name>
    <dbReference type="NCBI Taxonomy" id="266040"/>
    <lineage>
        <taxon>Eukaryota</taxon>
        <taxon>Metazoa</taxon>
        <taxon>Ecdysozoa</taxon>
        <taxon>Arthropoda</taxon>
        <taxon>Chelicerata</taxon>
        <taxon>Arachnida</taxon>
        <taxon>Acari</taxon>
        <taxon>Parasitiformes</taxon>
        <taxon>Ixodida</taxon>
        <taxon>Ixodoidea</taxon>
        <taxon>Ixodidae</taxon>
        <taxon>Hyalomminae</taxon>
        <taxon>Hyalomma</taxon>
    </lineage>
</organism>
<gene>
    <name evidence="1" type="ORF">HPB50_010302</name>
</gene>
<keyword evidence="2" id="KW-1185">Reference proteome</keyword>
<dbReference type="EMBL" id="CM023481">
    <property type="protein sequence ID" value="KAH6945852.1"/>
    <property type="molecule type" value="Genomic_DNA"/>
</dbReference>
<name>A0ACB7THR4_HYAAI</name>
<sequence length="59" mass="6645">MKILHTWPDRSCAAALETVSRHPARVAELLEQVLSIGAAESSDMVRQRFQNVQGLHEFI</sequence>
<dbReference type="Proteomes" id="UP000821845">
    <property type="component" value="Chromosome 1"/>
</dbReference>
<evidence type="ECO:0000313" key="1">
    <source>
        <dbReference type="EMBL" id="KAH6945852.1"/>
    </source>
</evidence>